<protein>
    <recommendedName>
        <fullName evidence="4">Transmembrane protein</fullName>
    </recommendedName>
</protein>
<gene>
    <name evidence="2" type="ORF">EPA93_17250</name>
</gene>
<organism evidence="2 3">
    <name type="scientific">Ktedonosporobacter rubrisoli</name>
    <dbReference type="NCBI Taxonomy" id="2509675"/>
    <lineage>
        <taxon>Bacteria</taxon>
        <taxon>Bacillati</taxon>
        <taxon>Chloroflexota</taxon>
        <taxon>Ktedonobacteria</taxon>
        <taxon>Ktedonobacterales</taxon>
        <taxon>Ktedonosporobacteraceae</taxon>
        <taxon>Ktedonosporobacter</taxon>
    </lineage>
</organism>
<accession>A0A4P6JQE7</accession>
<dbReference type="Proteomes" id="UP000290365">
    <property type="component" value="Chromosome"/>
</dbReference>
<evidence type="ECO:0000313" key="2">
    <source>
        <dbReference type="EMBL" id="QBD77647.1"/>
    </source>
</evidence>
<keyword evidence="1" id="KW-0812">Transmembrane</keyword>
<sequence length="264" mass="30203">MSNSLEERLSAYYDPALPEQPLPSSSWMSLAKQLKPRQPDKRGLRWWLAESENVRDATPEYIREAFSHIPPDLYLRTRPGHLVHYRYKARMKLPEVRVALLGRTKLTLMLPGRSTSLPEPAALEVLLVGGLARYVCMRRPAYLFIRFLMLLSPVALLALSMLLLRARSVPLALSVALLIVFLSLSCGLVLWLLHLQARTMARQADMLMVQWIGRDRVCLGLHALLTRSRLPARRKWGQLSLVERINHICGMRIAADQERLTLVR</sequence>
<evidence type="ECO:0008006" key="4">
    <source>
        <dbReference type="Google" id="ProtNLM"/>
    </source>
</evidence>
<keyword evidence="1" id="KW-0472">Membrane</keyword>
<keyword evidence="3" id="KW-1185">Reference proteome</keyword>
<feature type="transmembrane region" description="Helical" evidence="1">
    <location>
        <begin position="143"/>
        <end position="164"/>
    </location>
</feature>
<feature type="transmembrane region" description="Helical" evidence="1">
    <location>
        <begin position="170"/>
        <end position="193"/>
    </location>
</feature>
<name>A0A4P6JQE7_KTERU</name>
<keyword evidence="1" id="KW-1133">Transmembrane helix</keyword>
<dbReference type="OrthoDB" id="9846812at2"/>
<dbReference type="KEGG" id="kbs:EPA93_17250"/>
<evidence type="ECO:0000313" key="3">
    <source>
        <dbReference type="Proteomes" id="UP000290365"/>
    </source>
</evidence>
<evidence type="ECO:0000256" key="1">
    <source>
        <dbReference type="SAM" id="Phobius"/>
    </source>
</evidence>
<dbReference type="RefSeq" id="WP_129888701.1">
    <property type="nucleotide sequence ID" value="NZ_CP035758.1"/>
</dbReference>
<proteinExistence type="predicted"/>
<reference evidence="2 3" key="1">
    <citation type="submission" date="2019-01" db="EMBL/GenBank/DDBJ databases">
        <title>Ktedonosporobacter rubrisoli SCAWS-G2.</title>
        <authorList>
            <person name="Huang Y."/>
            <person name="Yan B."/>
        </authorList>
    </citation>
    <scope>NUCLEOTIDE SEQUENCE [LARGE SCALE GENOMIC DNA]</scope>
    <source>
        <strain evidence="2 3">SCAWS-G2</strain>
    </source>
</reference>
<dbReference type="AlphaFoldDB" id="A0A4P6JQE7"/>
<dbReference type="EMBL" id="CP035758">
    <property type="protein sequence ID" value="QBD77647.1"/>
    <property type="molecule type" value="Genomic_DNA"/>
</dbReference>